<proteinExistence type="predicted"/>
<name>W5TAS0_9NOCA</name>
<dbReference type="STRING" id="1415166.NONO_c15010"/>
<evidence type="ECO:0000313" key="1">
    <source>
        <dbReference type="EMBL" id="AHH16302.1"/>
    </source>
</evidence>
<dbReference type="Proteomes" id="UP000019150">
    <property type="component" value="Chromosome"/>
</dbReference>
<keyword evidence="2" id="KW-1185">Reference proteome</keyword>
<dbReference type="HOGENOM" id="CLU_1957294_0_0_11"/>
<reference evidence="1 2" key="1">
    <citation type="journal article" date="2014" name="Appl. Environ. Microbiol.">
        <title>Insights into the Microbial Degradation of Rubber and Gutta-Percha by Analysis of the Complete Genome of Nocardia nova SH22a.</title>
        <authorList>
            <person name="Luo Q."/>
            <person name="Hiessl S."/>
            <person name="Poehlein A."/>
            <person name="Daniel R."/>
            <person name="Steinbuchel A."/>
        </authorList>
    </citation>
    <scope>NUCLEOTIDE SEQUENCE [LARGE SCALE GENOMIC DNA]</scope>
    <source>
        <strain evidence="1">SH22a</strain>
    </source>
</reference>
<dbReference type="AlphaFoldDB" id="W5TAS0"/>
<accession>W5TAS0</accession>
<dbReference type="EMBL" id="CP006850">
    <property type="protein sequence ID" value="AHH16302.1"/>
    <property type="molecule type" value="Genomic_DNA"/>
</dbReference>
<dbReference type="eggNOG" id="ENOG502ZQXP">
    <property type="taxonomic scope" value="Bacteria"/>
</dbReference>
<protein>
    <submittedName>
        <fullName evidence="1">Uncharacterized protein</fullName>
    </submittedName>
</protein>
<evidence type="ECO:0000313" key="2">
    <source>
        <dbReference type="Proteomes" id="UP000019150"/>
    </source>
</evidence>
<sequence length="128" mass="12610">MSVEDNLGDPVRLLLVAADARVRAAFGATIALEPDLELVGESADAAGVTELAARTAPAAVLIDTDLLTGAAGRALAPELHAAGCAVIAFSSTSVPVTPAAGPVIYADNAGDVDAVLAVLRAAARPGGR</sequence>
<dbReference type="PATRIC" id="fig|1415166.3.peg.1525"/>
<gene>
    <name evidence="1" type="ORF">NONO_c15010</name>
</gene>
<dbReference type="KEGG" id="nno:NONO_c15010"/>
<organism evidence="1 2">
    <name type="scientific">Nocardia nova SH22a</name>
    <dbReference type="NCBI Taxonomy" id="1415166"/>
    <lineage>
        <taxon>Bacteria</taxon>
        <taxon>Bacillati</taxon>
        <taxon>Actinomycetota</taxon>
        <taxon>Actinomycetes</taxon>
        <taxon>Mycobacteriales</taxon>
        <taxon>Nocardiaceae</taxon>
        <taxon>Nocardia</taxon>
    </lineage>
</organism>